<dbReference type="AlphaFoldDB" id="A0A1F5EMW4"/>
<comment type="caution">
    <text evidence="1">The sequence shown here is derived from an EMBL/GenBank/DDBJ whole genome shotgun (WGS) entry which is preliminary data.</text>
</comment>
<organism evidence="1 2">
    <name type="scientific">Candidatus Campbellbacteria bacterium RIFCSPLOWO2_01_FULL_34_15</name>
    <dbReference type="NCBI Taxonomy" id="1797579"/>
    <lineage>
        <taxon>Bacteria</taxon>
        <taxon>Candidatus Campbelliibacteriota</taxon>
    </lineage>
</organism>
<name>A0A1F5EMW4_9BACT</name>
<reference evidence="1 2" key="1">
    <citation type="journal article" date="2016" name="Nat. Commun.">
        <title>Thousands of microbial genomes shed light on interconnected biogeochemical processes in an aquifer system.</title>
        <authorList>
            <person name="Anantharaman K."/>
            <person name="Brown C.T."/>
            <person name="Hug L.A."/>
            <person name="Sharon I."/>
            <person name="Castelle C.J."/>
            <person name="Probst A.J."/>
            <person name="Thomas B.C."/>
            <person name="Singh A."/>
            <person name="Wilkins M.J."/>
            <person name="Karaoz U."/>
            <person name="Brodie E.L."/>
            <person name="Williams K.H."/>
            <person name="Hubbard S.S."/>
            <person name="Banfield J.F."/>
        </authorList>
    </citation>
    <scope>NUCLEOTIDE SEQUENCE [LARGE SCALE GENOMIC DNA]</scope>
</reference>
<accession>A0A1F5EMW4</accession>
<gene>
    <name evidence="1" type="ORF">A2996_00340</name>
</gene>
<evidence type="ECO:0000313" key="2">
    <source>
        <dbReference type="Proteomes" id="UP000176865"/>
    </source>
</evidence>
<dbReference type="EMBL" id="MFAB01000022">
    <property type="protein sequence ID" value="OGD68566.1"/>
    <property type="molecule type" value="Genomic_DNA"/>
</dbReference>
<protein>
    <submittedName>
        <fullName evidence="1">Uncharacterized protein</fullName>
    </submittedName>
</protein>
<proteinExistence type="predicted"/>
<evidence type="ECO:0000313" key="1">
    <source>
        <dbReference type="EMBL" id="OGD68566.1"/>
    </source>
</evidence>
<sequence>MVIIINKIQLLDFYNLIIYCLTRDCFFVRENHINDEGEESMPRTRTRKMSEHDVLWALLNGTIDPSLISPENWLEIIRLSLRCCKPVLRKMAERKRESRSFVDVLNRGISSSNSSGRRTPKDIIKNVPEAFFTNNQWLFIPVVDLEKCEKEGLFSETKLFILVDMGFLVIIDTEFRKVSAGLSEGTFFNEVVESCCIAVDHKYPEIDSEKEFREMILPFLADKELKLGEQIIHYTLDGAVDALREIKSETKIVEESMMPFLKIRERLGISNCL</sequence>
<dbReference type="Proteomes" id="UP000176865">
    <property type="component" value="Unassembled WGS sequence"/>
</dbReference>